<feature type="transmembrane region" description="Helical" evidence="5">
    <location>
        <begin position="48"/>
        <end position="68"/>
    </location>
</feature>
<gene>
    <name evidence="5" type="primary">nuoN</name>
    <name evidence="8" type="ORF">SAMN05444583_105204</name>
</gene>
<sequence length="554" mass="57291">MRSHEALAQVALPAPDIEYSRLAPMLIVFGVAVVAVIVEAFAPTRGRLACHLVLSLGGLGAAFVAVVLLRGDRGTAVMGAVVVDGATLFLQGTILLVSILSVLLIAERSGLRAGVAAGHSPGASVPSPASGAGGIDAFAPQAAAVPGSVDELEATRAGVTQTEVFPLTLFAVGGMLLFPAAGDLLTMFVALEVLSLPLYLLCGLARHRRLLSQEAALKYFLLGAFSSAFFLYGVALLYGYAGTVRLAGIADAIADGGEQRPVLALLGAGLLTVGLLFKVGAVPFHSWVPDVYQGAPTPITAFMAAATKVAAFGAMLRIFYVALPELRADWRPVLWGVAIATMLIGAVLAITQTDVKRMLAYSAIAHTGFILTGLIAGNDAGLSATMFYLLAYGFSTLGAFACVTLVRNGSRESTEMSSWAGLGRRSPLLAAVFALFLLSFAGIPLTSGFVGKFAVFRAAAEGGAAPLVIVGVISSAIAAFFYVRVIVLMYFAEPQERSLRSDKTAQPASEATTVVVPSTATAAAICLCAVVTVMLGILPQPVLDLADRAAEFLR</sequence>
<comment type="catalytic activity">
    <reaction evidence="5">
        <text>a quinone + NADH + 5 H(+)(in) = a quinol + NAD(+) + 4 H(+)(out)</text>
        <dbReference type="Rhea" id="RHEA:57888"/>
        <dbReference type="ChEBI" id="CHEBI:15378"/>
        <dbReference type="ChEBI" id="CHEBI:24646"/>
        <dbReference type="ChEBI" id="CHEBI:57540"/>
        <dbReference type="ChEBI" id="CHEBI:57945"/>
        <dbReference type="ChEBI" id="CHEBI:132124"/>
    </reaction>
</comment>
<comment type="similarity">
    <text evidence="5">Belongs to the complex I subunit 2 family.</text>
</comment>
<dbReference type="RefSeq" id="WP_072749741.1">
    <property type="nucleotide sequence ID" value="NZ_FOAW01000005.1"/>
</dbReference>
<dbReference type="NCBIfam" id="TIGR01770">
    <property type="entry name" value="NDH_I_N"/>
    <property type="match status" value="1"/>
</dbReference>
<keyword evidence="9" id="KW-1185">Reference proteome</keyword>
<feature type="transmembrane region" description="Helical" evidence="5">
    <location>
        <begin position="427"/>
        <end position="447"/>
    </location>
</feature>
<dbReference type="PANTHER" id="PTHR22773">
    <property type="entry name" value="NADH DEHYDROGENASE"/>
    <property type="match status" value="1"/>
</dbReference>
<keyword evidence="5" id="KW-1003">Cell membrane</keyword>
<dbReference type="GO" id="GO:0005886">
    <property type="term" value="C:plasma membrane"/>
    <property type="evidence" value="ECO:0007669"/>
    <property type="project" value="UniProtKB-SubCell"/>
</dbReference>
<feature type="transmembrane region" description="Helical" evidence="5">
    <location>
        <begin position="164"/>
        <end position="181"/>
    </location>
</feature>
<keyword evidence="2 5" id="KW-0812">Transmembrane</keyword>
<keyword evidence="5" id="KW-0520">NAD</keyword>
<dbReference type="EC" id="7.1.1.-" evidence="5"/>
<dbReference type="GO" id="GO:0008137">
    <property type="term" value="F:NADH dehydrogenase (ubiquinone) activity"/>
    <property type="evidence" value="ECO:0007669"/>
    <property type="project" value="InterPro"/>
</dbReference>
<evidence type="ECO:0000313" key="9">
    <source>
        <dbReference type="Proteomes" id="UP000198677"/>
    </source>
</evidence>
<feature type="transmembrane region" description="Helical" evidence="5">
    <location>
        <begin position="382"/>
        <end position="406"/>
    </location>
</feature>
<comment type="subunit">
    <text evidence="5">NDH-1 is composed of 14 different subunits. Subunits NuoA, H, J, K, L, M, N constitute the membrane sector of the complex.</text>
</comment>
<evidence type="ECO:0000256" key="5">
    <source>
        <dbReference type="HAMAP-Rule" id="MF_00445"/>
    </source>
</evidence>
<proteinExistence type="inferred from homology"/>
<dbReference type="Pfam" id="PF00361">
    <property type="entry name" value="Proton_antipo_M"/>
    <property type="match status" value="1"/>
</dbReference>
<keyword evidence="5" id="KW-0813">Transport</keyword>
<feature type="transmembrane region" description="Helical" evidence="5">
    <location>
        <begin position="88"/>
        <end position="106"/>
    </location>
</feature>
<protein>
    <recommendedName>
        <fullName evidence="5">NADH-quinone oxidoreductase subunit N</fullName>
        <ecNumber evidence="5">7.1.1.-</ecNumber>
    </recommendedName>
    <alternativeName>
        <fullName evidence="5">NADH dehydrogenase I subunit N</fullName>
    </alternativeName>
    <alternativeName>
        <fullName evidence="5">NDH-1 subunit N</fullName>
    </alternativeName>
</protein>
<name>A0A1H7M0L5_9NOCA</name>
<dbReference type="Proteomes" id="UP000198677">
    <property type="component" value="Unassembled WGS sequence"/>
</dbReference>
<evidence type="ECO:0000313" key="8">
    <source>
        <dbReference type="EMBL" id="SEL04639.1"/>
    </source>
</evidence>
<dbReference type="GO" id="GO:0042773">
    <property type="term" value="P:ATP synthesis coupled electron transport"/>
    <property type="evidence" value="ECO:0007669"/>
    <property type="project" value="InterPro"/>
</dbReference>
<evidence type="ECO:0000256" key="4">
    <source>
        <dbReference type="ARBA" id="ARBA00023136"/>
    </source>
</evidence>
<comment type="subcellular location">
    <subcellularLocation>
        <location evidence="5">Cell membrane</location>
        <topology evidence="5">Multi-pass membrane protein</topology>
    </subcellularLocation>
    <subcellularLocation>
        <location evidence="1">Endomembrane system</location>
        <topology evidence="1">Multi-pass membrane protein</topology>
    </subcellularLocation>
    <subcellularLocation>
        <location evidence="6">Membrane</location>
        <topology evidence="6">Multi-pass membrane protein</topology>
    </subcellularLocation>
</comment>
<evidence type="ECO:0000256" key="2">
    <source>
        <dbReference type="ARBA" id="ARBA00022692"/>
    </source>
</evidence>
<dbReference type="EMBL" id="FOAW01000005">
    <property type="protein sequence ID" value="SEL04639.1"/>
    <property type="molecule type" value="Genomic_DNA"/>
</dbReference>
<evidence type="ECO:0000256" key="6">
    <source>
        <dbReference type="RuleBase" id="RU000320"/>
    </source>
</evidence>
<reference evidence="9" key="1">
    <citation type="submission" date="2016-10" db="EMBL/GenBank/DDBJ databases">
        <authorList>
            <person name="Varghese N."/>
            <person name="Submissions S."/>
        </authorList>
    </citation>
    <scope>NUCLEOTIDE SEQUENCE [LARGE SCALE GENOMIC DNA]</scope>
    <source>
        <strain evidence="9">DSM 44675</strain>
    </source>
</reference>
<feature type="transmembrane region" description="Helical" evidence="5">
    <location>
        <begin position="467"/>
        <end position="492"/>
    </location>
</feature>
<dbReference type="NCBIfam" id="NF004441">
    <property type="entry name" value="PRK05777.1-4"/>
    <property type="match status" value="1"/>
</dbReference>
<dbReference type="GO" id="GO:0050136">
    <property type="term" value="F:NADH dehydrogenase (quinone) (non-electrogenic) activity"/>
    <property type="evidence" value="ECO:0007669"/>
    <property type="project" value="UniProtKB-UniRule"/>
</dbReference>
<dbReference type="GO" id="GO:0012505">
    <property type="term" value="C:endomembrane system"/>
    <property type="evidence" value="ECO:0007669"/>
    <property type="project" value="UniProtKB-SubCell"/>
</dbReference>
<feature type="transmembrane region" description="Helical" evidence="5">
    <location>
        <begin position="22"/>
        <end position="41"/>
    </location>
</feature>
<feature type="transmembrane region" description="Helical" evidence="5">
    <location>
        <begin position="332"/>
        <end position="351"/>
    </location>
</feature>
<feature type="transmembrane region" description="Helical" evidence="5">
    <location>
        <begin position="261"/>
        <end position="287"/>
    </location>
</feature>
<dbReference type="AlphaFoldDB" id="A0A1H7M0L5"/>
<keyword evidence="3 5" id="KW-1133">Transmembrane helix</keyword>
<evidence type="ECO:0000259" key="7">
    <source>
        <dbReference type="Pfam" id="PF00361"/>
    </source>
</evidence>
<keyword evidence="5" id="KW-0874">Quinone</keyword>
<keyword evidence="5" id="KW-1278">Translocase</keyword>
<accession>A0A1H7M0L5</accession>
<feature type="transmembrane region" description="Helical" evidence="5">
    <location>
        <begin position="299"/>
        <end position="320"/>
    </location>
</feature>
<comment type="function">
    <text evidence="5">NDH-1 shuttles electrons from NADH, via FMN and iron-sulfur (Fe-S) centers, to quinones in the respiratory chain. The immediate electron acceptor for the enzyme in this species is believed to be a menaquinone. Couples the redox reaction to proton translocation (for every two electrons transferred, four hydrogen ions are translocated across the cytoplasmic membrane), and thus conserves the redox energy in a proton gradient.</text>
</comment>
<feature type="transmembrane region" description="Helical" evidence="5">
    <location>
        <begin position="219"/>
        <end position="241"/>
    </location>
</feature>
<dbReference type="InterPro" id="IPR010096">
    <property type="entry name" value="NADH-Q_OxRdtase_suN/2"/>
</dbReference>
<dbReference type="GO" id="GO:0048038">
    <property type="term" value="F:quinone binding"/>
    <property type="evidence" value="ECO:0007669"/>
    <property type="project" value="UniProtKB-KW"/>
</dbReference>
<evidence type="ECO:0000256" key="1">
    <source>
        <dbReference type="ARBA" id="ARBA00004127"/>
    </source>
</evidence>
<evidence type="ECO:0000256" key="3">
    <source>
        <dbReference type="ARBA" id="ARBA00022989"/>
    </source>
</evidence>
<organism evidence="8 9">
    <name type="scientific">Rhodococcus maanshanensis</name>
    <dbReference type="NCBI Taxonomy" id="183556"/>
    <lineage>
        <taxon>Bacteria</taxon>
        <taxon>Bacillati</taxon>
        <taxon>Actinomycetota</taxon>
        <taxon>Actinomycetes</taxon>
        <taxon>Mycobacteriales</taxon>
        <taxon>Nocardiaceae</taxon>
        <taxon>Rhodococcus</taxon>
    </lineage>
</organism>
<dbReference type="InterPro" id="IPR001750">
    <property type="entry name" value="ND/Mrp_TM"/>
</dbReference>
<feature type="transmembrane region" description="Helical" evidence="5">
    <location>
        <begin position="513"/>
        <end position="538"/>
    </location>
</feature>
<keyword evidence="4 5" id="KW-0472">Membrane</keyword>
<dbReference type="OrthoDB" id="9811718at2"/>
<dbReference type="HAMAP" id="MF_00445">
    <property type="entry name" value="NDH1_NuoN_1"/>
    <property type="match status" value="1"/>
</dbReference>
<feature type="domain" description="NADH:quinone oxidoreductase/Mrp antiporter transmembrane" evidence="7">
    <location>
        <begin position="181"/>
        <end position="477"/>
    </location>
</feature>